<dbReference type="GO" id="GO:0140042">
    <property type="term" value="P:lipid droplet formation"/>
    <property type="evidence" value="ECO:0007669"/>
    <property type="project" value="UniProtKB-ARBA"/>
</dbReference>
<accession>A0A811NF73</accession>
<feature type="transmembrane region" description="Helical" evidence="8">
    <location>
        <begin position="147"/>
        <end position="171"/>
    </location>
</feature>
<dbReference type="Proteomes" id="UP000604825">
    <property type="component" value="Unassembled WGS sequence"/>
</dbReference>
<dbReference type="GO" id="GO:0005789">
    <property type="term" value="C:endoplasmic reticulum membrane"/>
    <property type="evidence" value="ECO:0007669"/>
    <property type="project" value="UniProtKB-SubCell"/>
</dbReference>
<feature type="compositionally biased region" description="Basic residues" evidence="7">
    <location>
        <begin position="51"/>
        <end position="60"/>
    </location>
</feature>
<feature type="region of interest" description="Disordered" evidence="7">
    <location>
        <begin position="1"/>
        <end position="138"/>
    </location>
</feature>
<feature type="transmembrane region" description="Helical" evidence="8">
    <location>
        <begin position="448"/>
        <end position="469"/>
    </location>
</feature>
<keyword evidence="6 8" id="KW-0472">Membrane</keyword>
<keyword evidence="4 8" id="KW-1133">Transmembrane helix</keyword>
<name>A0A811NF73_9POAL</name>
<sequence length="487" mass="53281">MDADDPSAATASSSDDTFFDALDSLPSPSPSPSPPPSPSAPPPHTPSSSTLRRRPRRAKSLKQPDSVLSPSPSASAATSTVTAVEDEPLKPDSSEATSAAPRTVPASEVEEEEEEEHNKATGADADVEVEARAPTPTPTPAPSILEYLAVLVIKAVVFQVSALISCLAFPVRLLQWWFLYVTDPLGLARRARAWVLGVAGDAAGTLIARLGGEGVRKVAQRIVWGSFWAAYVCVVLCALLIMAFVGEGLLVGRIVEEPVQVSETLNFDYTKPSPMAFVPVPRLVPPNQRMQLEVSLTLPESDYNRRLGVFQVYVLQVLVKATLHDSNSLWKKSFVTMKRVKAEFLSADGKVISTSSQPCMLKFKSVHMHFIETFLQSVSFLSGYSSESQVIRLKMRGITQGLEPTTAVRIILEQRAELGRGAGIPEIYAASLKLEAELPLFKRLLWNWRWTLFVWSSMGFFVFELLFALRCCRPCIFPRSGHNVAAL</sequence>
<dbReference type="AlphaFoldDB" id="A0A811NF73"/>
<dbReference type="PANTHER" id="PTHR21212:SF0">
    <property type="entry name" value="SEIPIN"/>
    <property type="match status" value="1"/>
</dbReference>
<keyword evidence="10" id="KW-1185">Reference proteome</keyword>
<evidence type="ECO:0000256" key="1">
    <source>
        <dbReference type="ARBA" id="ARBA00004477"/>
    </source>
</evidence>
<keyword evidence="3" id="KW-0256">Endoplasmic reticulum</keyword>
<protein>
    <recommendedName>
        <fullName evidence="11">Seipin</fullName>
    </recommendedName>
</protein>
<keyword evidence="2 8" id="KW-0812">Transmembrane</keyword>
<evidence type="ECO:0000256" key="2">
    <source>
        <dbReference type="ARBA" id="ARBA00022692"/>
    </source>
</evidence>
<gene>
    <name evidence="9" type="ORF">NCGR_LOCUS16400</name>
</gene>
<dbReference type="OrthoDB" id="3990054at2759"/>
<evidence type="ECO:0000256" key="7">
    <source>
        <dbReference type="SAM" id="MobiDB-lite"/>
    </source>
</evidence>
<dbReference type="CDD" id="cd23995">
    <property type="entry name" value="Seipin_BSCL2_like"/>
    <property type="match status" value="1"/>
</dbReference>
<dbReference type="GO" id="GO:0006629">
    <property type="term" value="P:lipid metabolic process"/>
    <property type="evidence" value="ECO:0007669"/>
    <property type="project" value="UniProtKB-KW"/>
</dbReference>
<comment type="caution">
    <text evidence="9">The sequence shown here is derived from an EMBL/GenBank/DDBJ whole genome shotgun (WGS) entry which is preliminary data.</text>
</comment>
<dbReference type="InterPro" id="IPR009617">
    <property type="entry name" value="Seipin"/>
</dbReference>
<dbReference type="Pfam" id="PF06775">
    <property type="entry name" value="Seipin"/>
    <property type="match status" value="1"/>
</dbReference>
<keyword evidence="5" id="KW-0443">Lipid metabolism</keyword>
<feature type="transmembrane region" description="Helical" evidence="8">
    <location>
        <begin position="222"/>
        <end position="245"/>
    </location>
</feature>
<evidence type="ECO:0000256" key="8">
    <source>
        <dbReference type="SAM" id="Phobius"/>
    </source>
</evidence>
<feature type="transmembrane region" description="Helical" evidence="8">
    <location>
        <begin position="191"/>
        <end position="210"/>
    </location>
</feature>
<evidence type="ECO:0000256" key="5">
    <source>
        <dbReference type="ARBA" id="ARBA00023098"/>
    </source>
</evidence>
<evidence type="ECO:0008006" key="11">
    <source>
        <dbReference type="Google" id="ProtNLM"/>
    </source>
</evidence>
<evidence type="ECO:0000256" key="4">
    <source>
        <dbReference type="ARBA" id="ARBA00022989"/>
    </source>
</evidence>
<evidence type="ECO:0000256" key="6">
    <source>
        <dbReference type="ARBA" id="ARBA00023136"/>
    </source>
</evidence>
<feature type="compositionally biased region" description="Low complexity" evidence="7">
    <location>
        <begin position="64"/>
        <end position="83"/>
    </location>
</feature>
<feature type="compositionally biased region" description="Pro residues" evidence="7">
    <location>
        <begin position="27"/>
        <end position="45"/>
    </location>
</feature>
<reference evidence="9" key="1">
    <citation type="submission" date="2020-10" db="EMBL/GenBank/DDBJ databases">
        <authorList>
            <person name="Han B."/>
            <person name="Lu T."/>
            <person name="Zhao Q."/>
            <person name="Huang X."/>
            <person name="Zhao Y."/>
        </authorList>
    </citation>
    <scope>NUCLEOTIDE SEQUENCE</scope>
</reference>
<evidence type="ECO:0000313" key="9">
    <source>
        <dbReference type="EMBL" id="CAD6224073.1"/>
    </source>
</evidence>
<comment type="subcellular location">
    <subcellularLocation>
        <location evidence="1">Endoplasmic reticulum membrane</location>
        <topology evidence="1">Multi-pass membrane protein</topology>
    </subcellularLocation>
</comment>
<proteinExistence type="predicted"/>
<evidence type="ECO:0000256" key="3">
    <source>
        <dbReference type="ARBA" id="ARBA00022824"/>
    </source>
</evidence>
<feature type="compositionally biased region" description="Low complexity" evidence="7">
    <location>
        <begin position="1"/>
        <end position="26"/>
    </location>
</feature>
<dbReference type="PANTHER" id="PTHR21212">
    <property type="entry name" value="BERNARDINELLI-SEIP CONGENITAL LIPODYSTROPHY 2 HOMOLOG BSCL2 PROTEIN"/>
    <property type="match status" value="1"/>
</dbReference>
<evidence type="ECO:0000313" key="10">
    <source>
        <dbReference type="Proteomes" id="UP000604825"/>
    </source>
</evidence>
<dbReference type="EMBL" id="CAJGYO010000004">
    <property type="protein sequence ID" value="CAD6224073.1"/>
    <property type="molecule type" value="Genomic_DNA"/>
</dbReference>
<organism evidence="9 10">
    <name type="scientific">Miscanthus lutarioriparius</name>
    <dbReference type="NCBI Taxonomy" id="422564"/>
    <lineage>
        <taxon>Eukaryota</taxon>
        <taxon>Viridiplantae</taxon>
        <taxon>Streptophyta</taxon>
        <taxon>Embryophyta</taxon>
        <taxon>Tracheophyta</taxon>
        <taxon>Spermatophyta</taxon>
        <taxon>Magnoliopsida</taxon>
        <taxon>Liliopsida</taxon>
        <taxon>Poales</taxon>
        <taxon>Poaceae</taxon>
        <taxon>PACMAD clade</taxon>
        <taxon>Panicoideae</taxon>
        <taxon>Andropogonodae</taxon>
        <taxon>Andropogoneae</taxon>
        <taxon>Saccharinae</taxon>
        <taxon>Miscanthus</taxon>
    </lineage>
</organism>